<name>K5VQA5_PHACS</name>
<sequence length="243" mass="26851">MSTTPFFYQSYADKRIQNALAQLSLDGLVTAMQVVATSDLTTHTLDLSHVLVSFAVRHATSSTDDDRFMPKFKSSEIGQQTIKQYGYLQHREAKRLFNVYVGNPPTSVTGGWIFEGLVHSVLCGQSSASNLRGPLLTMKREGSRTAPKFVTQENSDADAPRHLPLGRRSFTVVDFGEKAFASAFINNIENQSCVPKTKNNPLFDSFFVELKTDPDTAVVWIFQITTAEAHGGSPRGYPLIKAI</sequence>
<dbReference type="AlphaFoldDB" id="K5VQA5"/>
<dbReference type="RefSeq" id="XP_007402680.1">
    <property type="nucleotide sequence ID" value="XM_007402618.1"/>
</dbReference>
<dbReference type="OrthoDB" id="2340858at2759"/>
<evidence type="ECO:0000313" key="1">
    <source>
        <dbReference type="EMBL" id="EKM48769.1"/>
    </source>
</evidence>
<dbReference type="EMBL" id="JH930748">
    <property type="protein sequence ID" value="EKM48769.1"/>
    <property type="molecule type" value="Genomic_DNA"/>
</dbReference>
<gene>
    <name evidence="1" type="ORF">PHACADRAFT_266153</name>
</gene>
<protein>
    <submittedName>
        <fullName evidence="1">Uncharacterized protein</fullName>
    </submittedName>
</protein>
<dbReference type="Proteomes" id="UP000008370">
    <property type="component" value="Unassembled WGS sequence"/>
</dbReference>
<dbReference type="HOGENOM" id="CLU_1142912_0_0_1"/>
<proteinExistence type="predicted"/>
<evidence type="ECO:0000313" key="2">
    <source>
        <dbReference type="Proteomes" id="UP000008370"/>
    </source>
</evidence>
<dbReference type="KEGG" id="pco:PHACADRAFT_266153"/>
<reference evidence="1 2" key="1">
    <citation type="journal article" date="2012" name="BMC Genomics">
        <title>Comparative genomics of the white-rot fungi, Phanerochaete carnosa and P. chrysosporium, to elucidate the genetic basis of the distinct wood types they colonize.</title>
        <authorList>
            <person name="Suzuki H."/>
            <person name="MacDonald J."/>
            <person name="Syed K."/>
            <person name="Salamov A."/>
            <person name="Hori C."/>
            <person name="Aerts A."/>
            <person name="Henrissat B."/>
            <person name="Wiebenga A."/>
            <person name="vanKuyk P.A."/>
            <person name="Barry K."/>
            <person name="Lindquist E."/>
            <person name="LaButti K."/>
            <person name="Lapidus A."/>
            <person name="Lucas S."/>
            <person name="Coutinho P."/>
            <person name="Gong Y."/>
            <person name="Samejima M."/>
            <person name="Mahadevan R."/>
            <person name="Abou-Zaid M."/>
            <person name="de Vries R.P."/>
            <person name="Igarashi K."/>
            <person name="Yadav J.S."/>
            <person name="Grigoriev I.V."/>
            <person name="Master E.R."/>
        </authorList>
    </citation>
    <scope>NUCLEOTIDE SEQUENCE [LARGE SCALE GENOMIC DNA]</scope>
    <source>
        <strain evidence="1 2">HHB-10118-sp</strain>
    </source>
</reference>
<dbReference type="InParanoid" id="K5VQA5"/>
<accession>K5VQA5</accession>
<organism evidence="1 2">
    <name type="scientific">Phanerochaete carnosa (strain HHB-10118-sp)</name>
    <name type="common">White-rot fungus</name>
    <name type="synonym">Peniophora carnosa</name>
    <dbReference type="NCBI Taxonomy" id="650164"/>
    <lineage>
        <taxon>Eukaryota</taxon>
        <taxon>Fungi</taxon>
        <taxon>Dikarya</taxon>
        <taxon>Basidiomycota</taxon>
        <taxon>Agaricomycotina</taxon>
        <taxon>Agaricomycetes</taxon>
        <taxon>Polyporales</taxon>
        <taxon>Phanerochaetaceae</taxon>
        <taxon>Phanerochaete</taxon>
    </lineage>
</organism>
<keyword evidence="2" id="KW-1185">Reference proteome</keyword>
<dbReference type="GeneID" id="18919306"/>